<feature type="compositionally biased region" description="Basic and acidic residues" evidence="1">
    <location>
        <begin position="108"/>
        <end position="117"/>
    </location>
</feature>
<sequence>MQTGLKQGLALAVSVGLGMVAAPQATQANEVDDVNALSAELQTLRESYVKEVRRLREVDARLLAIQAQLKAAGVQPDGQTTRAEPSGGPTAASSNTTAGETSEVGHTAADKEKATKRSVDDFLQQEHVAFDRRLVIEGGITYSRYDRNQLALNGFLALDSIFLGNISVDKVASDTLTYSLAARYSLTPRWNIGVSTPFLQRQITYQKGGAGGSAASYAELSQGSTVTPGDTTFNLSYRLLPETQDWPDIVLTGSVIAPTGRAPYGISWETINAGQDASGNSFVQFSVPTKQATGNGLWGYGVSLSMVKTMDPALIFTNFGYTGYLSRHFNDIGIDPSVQNPGRVKLGESFSYALGLAFALNDRASLSLSVSDQISRQARIKYDGQPWQALIGSNANAATFNLGMTYALNKRTTLVTTLGVGLTPDAPDFTLGIKIPFIL</sequence>
<keyword evidence="3" id="KW-1185">Reference proteome</keyword>
<dbReference type="KEGG" id="haz:A9404_05710"/>
<evidence type="ECO:0000313" key="2">
    <source>
        <dbReference type="EMBL" id="ANJ66940.1"/>
    </source>
</evidence>
<evidence type="ECO:0000313" key="3">
    <source>
        <dbReference type="Proteomes" id="UP000078596"/>
    </source>
</evidence>
<organism evidence="2 3">
    <name type="scientific">Halothiobacillus diazotrophicus</name>
    <dbReference type="NCBI Taxonomy" id="1860122"/>
    <lineage>
        <taxon>Bacteria</taxon>
        <taxon>Pseudomonadati</taxon>
        <taxon>Pseudomonadota</taxon>
        <taxon>Gammaproteobacteria</taxon>
        <taxon>Chromatiales</taxon>
        <taxon>Halothiobacillaceae</taxon>
        <taxon>Halothiobacillus</taxon>
    </lineage>
</organism>
<gene>
    <name evidence="2" type="ORF">A9404_05710</name>
</gene>
<dbReference type="OrthoDB" id="5297564at2"/>
<protein>
    <recommendedName>
        <fullName evidence="4">Transporter</fullName>
    </recommendedName>
</protein>
<dbReference type="AlphaFoldDB" id="A0A191ZGF8"/>
<dbReference type="STRING" id="1860122.A9404_05710"/>
<evidence type="ECO:0000256" key="1">
    <source>
        <dbReference type="SAM" id="MobiDB-lite"/>
    </source>
</evidence>
<feature type="region of interest" description="Disordered" evidence="1">
    <location>
        <begin position="74"/>
        <end position="117"/>
    </location>
</feature>
<dbReference type="Proteomes" id="UP000078596">
    <property type="component" value="Chromosome"/>
</dbReference>
<feature type="compositionally biased region" description="Polar residues" evidence="1">
    <location>
        <begin position="91"/>
        <end position="100"/>
    </location>
</feature>
<evidence type="ECO:0008006" key="4">
    <source>
        <dbReference type="Google" id="ProtNLM"/>
    </source>
</evidence>
<proteinExistence type="predicted"/>
<dbReference type="EMBL" id="CP016027">
    <property type="protein sequence ID" value="ANJ66940.1"/>
    <property type="molecule type" value="Genomic_DNA"/>
</dbReference>
<name>A0A191ZGF8_9GAMM</name>
<reference evidence="2 3" key="1">
    <citation type="submission" date="2016-06" db="EMBL/GenBank/DDBJ databases">
        <title>Insight into the functional genes involving in sulfur oxidation in Pearl River water.</title>
        <authorList>
            <person name="Luo J."/>
            <person name="Tan X."/>
            <person name="Lin W."/>
        </authorList>
    </citation>
    <scope>NUCLEOTIDE SEQUENCE [LARGE SCALE GENOMIC DNA]</scope>
    <source>
        <strain evidence="2 3">LS2</strain>
    </source>
</reference>
<accession>A0A191ZGF8</accession>